<protein>
    <submittedName>
        <fullName evidence="1">Uncharacterized protein</fullName>
    </submittedName>
</protein>
<name>A0ABP0K364_9DINO</name>
<evidence type="ECO:0000313" key="1">
    <source>
        <dbReference type="EMBL" id="CAK9021221.1"/>
    </source>
</evidence>
<comment type="caution">
    <text evidence="1">The sequence shown here is derived from an EMBL/GenBank/DDBJ whole genome shotgun (WGS) entry which is preliminary data.</text>
</comment>
<accession>A0ABP0K364</accession>
<dbReference type="EMBL" id="CAXAMN010007335">
    <property type="protein sequence ID" value="CAK9021221.1"/>
    <property type="molecule type" value="Genomic_DNA"/>
</dbReference>
<sequence length="445" mass="51182">MHHVLRKLYPTYFQHFSLPEETQDQKPLEACAAYSSYLNTHTKNHRQEILAAGKSRLLLQLHEQEAAFENDLRWVKKVLGAYDFHRRCADRQNGNLERGIGALQQPQILLWLDWKQNVTLPIQHVATGDSFWAQARAECSVLGVVLFLPHLDGSLVKRGVVLVSECIEHTAIAAGVQSNIVREMLGNKAQGSHLKVWADCGPHYRNADFISYFGFEWVLKLDCRVALSYFTEKHGKGAVDSLFSTVNQWCGRFARKEGTSIESVPDFVSAMQEEARLDQAKDPKGLQYTIVHWKAPSKPVQAWRGVAPKGFYITRTYCLEGSAYGLQRDQLHWKNHKFSDLTKGETIQFQFFKEPIDDREWRKGFFTNPRWKRQFPQRHSQSAILERHAMLQDHDVELPDKDDLSNRLGRYQRGLQIKRARACSMPSLVGLHSTCRRICCHTAKP</sequence>
<dbReference type="Proteomes" id="UP001642484">
    <property type="component" value="Unassembled WGS sequence"/>
</dbReference>
<proteinExistence type="predicted"/>
<reference evidence="1 2" key="1">
    <citation type="submission" date="2024-02" db="EMBL/GenBank/DDBJ databases">
        <authorList>
            <person name="Chen Y."/>
            <person name="Shah S."/>
            <person name="Dougan E. K."/>
            <person name="Thang M."/>
            <person name="Chan C."/>
        </authorList>
    </citation>
    <scope>NUCLEOTIDE SEQUENCE [LARGE SCALE GENOMIC DNA]</scope>
</reference>
<organism evidence="1 2">
    <name type="scientific">Durusdinium trenchii</name>
    <dbReference type="NCBI Taxonomy" id="1381693"/>
    <lineage>
        <taxon>Eukaryota</taxon>
        <taxon>Sar</taxon>
        <taxon>Alveolata</taxon>
        <taxon>Dinophyceae</taxon>
        <taxon>Suessiales</taxon>
        <taxon>Symbiodiniaceae</taxon>
        <taxon>Durusdinium</taxon>
    </lineage>
</organism>
<gene>
    <name evidence="1" type="ORF">CCMP2556_LOCUS14381</name>
</gene>
<keyword evidence="2" id="KW-1185">Reference proteome</keyword>
<evidence type="ECO:0000313" key="2">
    <source>
        <dbReference type="Proteomes" id="UP001642484"/>
    </source>
</evidence>